<dbReference type="AlphaFoldDB" id="A0A430AMR0"/>
<dbReference type="Pfam" id="PF08708">
    <property type="entry name" value="PriCT_1"/>
    <property type="match status" value="1"/>
</dbReference>
<dbReference type="Proteomes" id="UP000286773">
    <property type="component" value="Unassembled WGS sequence"/>
</dbReference>
<accession>A0A430AMR0</accession>
<evidence type="ECO:0000313" key="3">
    <source>
        <dbReference type="Proteomes" id="UP000286773"/>
    </source>
</evidence>
<dbReference type="InterPro" id="IPR014820">
    <property type="entry name" value="PriCT_1"/>
</dbReference>
<organism evidence="2 3">
    <name type="scientific">Vagococcus acidifermentans</name>
    <dbReference type="NCBI Taxonomy" id="564710"/>
    <lineage>
        <taxon>Bacteria</taxon>
        <taxon>Bacillati</taxon>
        <taxon>Bacillota</taxon>
        <taxon>Bacilli</taxon>
        <taxon>Lactobacillales</taxon>
        <taxon>Enterococcaceae</taxon>
        <taxon>Vagococcus</taxon>
    </lineage>
</organism>
<sequence>MIYIGKVKPSIMEEPLDEELLTFFERYQPPKFEIPDNEEEQVTIKTTKVDGFIAGEMSFLVRNNENLINRDCLILDLDDVIQSEDGLVKAIAEKLSKYEYVLYPSIRHVIEGVRYRLVIPLDKVVREQDYKLLVYFFSHKVLEGVIRKADQSNLTWSQIMLLPVLTQHVNKEQIIIHKAERKLPVEVTLEGARRWFIDNPIDDGGVVKSYRLYKNEGKFKKGGSRYRNTTTLLFENLVNGCDVGNRNNRIAQLTGGLLARAVDVTAVLELVKVANQYFNEPLSDKEVEDTFYSIAKKELGAN</sequence>
<feature type="domain" description="Primase C-terminal 1" evidence="1">
    <location>
        <begin position="235"/>
        <end position="300"/>
    </location>
</feature>
<dbReference type="OrthoDB" id="9763644at2"/>
<comment type="caution">
    <text evidence="2">The sequence shown here is derived from an EMBL/GenBank/DDBJ whole genome shotgun (WGS) entry which is preliminary data.</text>
</comment>
<proteinExistence type="predicted"/>
<keyword evidence="3" id="KW-1185">Reference proteome</keyword>
<evidence type="ECO:0000313" key="2">
    <source>
        <dbReference type="EMBL" id="RSU09379.1"/>
    </source>
</evidence>
<reference evidence="2 3" key="1">
    <citation type="submission" date="2017-05" db="EMBL/GenBank/DDBJ databases">
        <title>Vagococcus spp. assemblies.</title>
        <authorList>
            <person name="Gulvik C.A."/>
        </authorList>
    </citation>
    <scope>NUCLEOTIDE SEQUENCE [LARGE SCALE GENOMIC DNA]</scope>
    <source>
        <strain evidence="2 3">LMG 24798</strain>
    </source>
</reference>
<dbReference type="RefSeq" id="WP_126814886.1">
    <property type="nucleotide sequence ID" value="NZ_NGKC01000019.1"/>
</dbReference>
<evidence type="ECO:0000259" key="1">
    <source>
        <dbReference type="SMART" id="SM00942"/>
    </source>
</evidence>
<protein>
    <recommendedName>
        <fullName evidence="1">Primase C-terminal 1 domain-containing protein</fullName>
    </recommendedName>
</protein>
<dbReference type="SMART" id="SM00942">
    <property type="entry name" value="PriCT_1"/>
    <property type="match status" value="1"/>
</dbReference>
<dbReference type="EMBL" id="NGKC01000019">
    <property type="protein sequence ID" value="RSU09379.1"/>
    <property type="molecule type" value="Genomic_DNA"/>
</dbReference>
<gene>
    <name evidence="2" type="ORF">CBF27_12660</name>
</gene>
<name>A0A430AMR0_9ENTE</name>